<evidence type="ECO:0000313" key="2">
    <source>
        <dbReference type="EMBL" id="THF67332.1"/>
    </source>
</evidence>
<dbReference type="EMBL" id="SSOC01000001">
    <property type="protein sequence ID" value="THF67332.1"/>
    <property type="molecule type" value="Genomic_DNA"/>
</dbReference>
<protein>
    <submittedName>
        <fullName evidence="2">Uncharacterized protein</fullName>
    </submittedName>
</protein>
<accession>A0A4S4B3U2</accession>
<dbReference type="RefSeq" id="WP_136346741.1">
    <property type="nucleotide sequence ID" value="NZ_SSOC01000001.1"/>
</dbReference>
<keyword evidence="1" id="KW-0732">Signal</keyword>
<evidence type="ECO:0000256" key="1">
    <source>
        <dbReference type="SAM" id="SignalP"/>
    </source>
</evidence>
<proteinExistence type="predicted"/>
<evidence type="ECO:0000313" key="3">
    <source>
        <dbReference type="Proteomes" id="UP000308430"/>
    </source>
</evidence>
<sequence>MHPTIRLLATLCAGAALLGPAPVHAESPGALEQAVRDLGQLNGVALACRQGALSARMRSLMIEVAPKERGVGEYFEEATSEAFLEMGRNGSECPDGRTLAERIEGVRQALLQAVGGQP</sequence>
<keyword evidence="3" id="KW-1185">Reference proteome</keyword>
<feature type="chain" id="PRO_5020860595" evidence="1">
    <location>
        <begin position="26"/>
        <end position="118"/>
    </location>
</feature>
<dbReference type="Proteomes" id="UP000308430">
    <property type="component" value="Unassembled WGS sequence"/>
</dbReference>
<dbReference type="OrthoDB" id="5769048at2"/>
<organism evidence="2 3">
    <name type="scientific">Pseudothauera nasutitermitis</name>
    <dbReference type="NCBI Taxonomy" id="2565930"/>
    <lineage>
        <taxon>Bacteria</taxon>
        <taxon>Pseudomonadati</taxon>
        <taxon>Pseudomonadota</taxon>
        <taxon>Betaproteobacteria</taxon>
        <taxon>Rhodocyclales</taxon>
        <taxon>Zoogloeaceae</taxon>
        <taxon>Pseudothauera</taxon>
    </lineage>
</organism>
<comment type="caution">
    <text evidence="2">The sequence shown here is derived from an EMBL/GenBank/DDBJ whole genome shotgun (WGS) entry which is preliminary data.</text>
</comment>
<name>A0A4S4B3U2_9RHOO</name>
<reference evidence="2 3" key="1">
    <citation type="submission" date="2019-04" db="EMBL/GenBank/DDBJ databases">
        <title>Azoarcus nasutitermitis sp. nov. isolated from termite nest.</title>
        <authorList>
            <person name="Lin S.-Y."/>
            <person name="Hameed A."/>
            <person name="Hsu Y.-H."/>
            <person name="Young C.-C."/>
        </authorList>
    </citation>
    <scope>NUCLEOTIDE SEQUENCE [LARGE SCALE GENOMIC DNA]</scope>
    <source>
        <strain evidence="2 3">CC-YHH838</strain>
    </source>
</reference>
<dbReference type="AlphaFoldDB" id="A0A4S4B3U2"/>
<gene>
    <name evidence="2" type="ORF">E6C76_02865</name>
</gene>
<feature type="signal peptide" evidence="1">
    <location>
        <begin position="1"/>
        <end position="25"/>
    </location>
</feature>